<keyword evidence="1" id="KW-0472">Membrane</keyword>
<reference evidence="2" key="2">
    <citation type="submission" date="2015-03" db="UniProtKB">
        <authorList>
            <consortium name="EnsemblPlants"/>
        </authorList>
    </citation>
    <scope>IDENTIFICATION</scope>
</reference>
<sequence>MREKNQKRRSTQRSSRRFRFLSRSLRLNTRKRRRSLVSLKNFTEMTALLAPQARKKVKMVRRGRRRKRIRRRLLLKERCKQRRIRKGLWTSSRRSFQDTERNPKMTQPLRLHRLLLLLWRKRIRLRRRGSWRRLKRRFQDTTQRPMRRRRKVITENMNTNNDERHGVLFLMDDYHLFSFVLLKFVGFFIVYFTVSLFFSLLCV</sequence>
<evidence type="ECO:0000313" key="2">
    <source>
        <dbReference type="EnsemblPlants" id="Bo6g085040.1"/>
    </source>
</evidence>
<dbReference type="EnsemblPlants" id="Bo6g085040.1">
    <property type="protein sequence ID" value="Bo6g085040.1"/>
    <property type="gene ID" value="Bo6g085040"/>
</dbReference>
<proteinExistence type="predicted"/>
<feature type="transmembrane region" description="Helical" evidence="1">
    <location>
        <begin position="176"/>
        <end position="201"/>
    </location>
</feature>
<reference evidence="2 3" key="1">
    <citation type="journal article" date="2014" name="Genome Biol.">
        <title>Transcriptome and methylome profiling reveals relics of genome dominance in the mesopolyploid Brassica oleracea.</title>
        <authorList>
            <person name="Parkin I.A."/>
            <person name="Koh C."/>
            <person name="Tang H."/>
            <person name="Robinson S.J."/>
            <person name="Kagale S."/>
            <person name="Clarke W.E."/>
            <person name="Town C.D."/>
            <person name="Nixon J."/>
            <person name="Krishnakumar V."/>
            <person name="Bidwell S.L."/>
            <person name="Denoeud F."/>
            <person name="Belcram H."/>
            <person name="Links M.G."/>
            <person name="Just J."/>
            <person name="Clarke C."/>
            <person name="Bender T."/>
            <person name="Huebert T."/>
            <person name="Mason A.S."/>
            <person name="Pires J.C."/>
            <person name="Barker G."/>
            <person name="Moore J."/>
            <person name="Walley P.G."/>
            <person name="Manoli S."/>
            <person name="Batley J."/>
            <person name="Edwards D."/>
            <person name="Nelson M.N."/>
            <person name="Wang X."/>
            <person name="Paterson A.H."/>
            <person name="King G."/>
            <person name="Bancroft I."/>
            <person name="Chalhoub B."/>
            <person name="Sharpe A.G."/>
        </authorList>
    </citation>
    <scope>NUCLEOTIDE SEQUENCE</scope>
    <source>
        <strain evidence="2 3">cv. TO1000</strain>
    </source>
</reference>
<keyword evidence="1" id="KW-1133">Transmembrane helix</keyword>
<dbReference type="Gramene" id="Bo6g085040.1">
    <property type="protein sequence ID" value="Bo6g085040.1"/>
    <property type="gene ID" value="Bo6g085040"/>
</dbReference>
<accession>A0A0D3CWE0</accession>
<dbReference type="HOGENOM" id="CLU_1350570_0_0_1"/>
<protein>
    <submittedName>
        <fullName evidence="2">Uncharacterized protein</fullName>
    </submittedName>
</protein>
<organism evidence="2 3">
    <name type="scientific">Brassica oleracea var. oleracea</name>
    <dbReference type="NCBI Taxonomy" id="109376"/>
    <lineage>
        <taxon>Eukaryota</taxon>
        <taxon>Viridiplantae</taxon>
        <taxon>Streptophyta</taxon>
        <taxon>Embryophyta</taxon>
        <taxon>Tracheophyta</taxon>
        <taxon>Spermatophyta</taxon>
        <taxon>Magnoliopsida</taxon>
        <taxon>eudicotyledons</taxon>
        <taxon>Gunneridae</taxon>
        <taxon>Pentapetalae</taxon>
        <taxon>rosids</taxon>
        <taxon>malvids</taxon>
        <taxon>Brassicales</taxon>
        <taxon>Brassicaceae</taxon>
        <taxon>Brassiceae</taxon>
        <taxon>Brassica</taxon>
    </lineage>
</organism>
<dbReference type="AlphaFoldDB" id="A0A0D3CWE0"/>
<name>A0A0D3CWE0_BRAOL</name>
<dbReference type="Proteomes" id="UP000032141">
    <property type="component" value="Chromosome C6"/>
</dbReference>
<evidence type="ECO:0000313" key="3">
    <source>
        <dbReference type="Proteomes" id="UP000032141"/>
    </source>
</evidence>
<dbReference type="OMA" id="NNDERHG"/>
<evidence type="ECO:0000256" key="1">
    <source>
        <dbReference type="SAM" id="Phobius"/>
    </source>
</evidence>
<keyword evidence="1" id="KW-0812">Transmembrane</keyword>
<keyword evidence="3" id="KW-1185">Reference proteome</keyword>